<dbReference type="SUPFAM" id="SSF141571">
    <property type="entry name" value="Pentapeptide repeat-like"/>
    <property type="match status" value="1"/>
</dbReference>
<name>A0A7H8XNF2_9ACTN</name>
<dbReference type="Pfam" id="PF00805">
    <property type="entry name" value="Pentapeptide"/>
    <property type="match status" value="1"/>
</dbReference>
<proteinExistence type="predicted"/>
<dbReference type="KEGG" id="mcab:HXZ27_19355"/>
<reference evidence="1 2" key="1">
    <citation type="submission" date="2020-07" db="EMBL/GenBank/DDBJ databases">
        <title>A bifunctional nitrone conjugated secondary metabolite targeting the ribosome.</title>
        <authorList>
            <person name="Limbrick E.M."/>
            <person name="Graf M."/>
            <person name="Derewacz D.K."/>
            <person name="Nguyen F."/>
            <person name="Spraggins J.M."/>
            <person name="Wieland M."/>
            <person name="Ynigez-Gutierrez A.E."/>
            <person name="Reisman B.J."/>
            <person name="Zinshteyn B."/>
            <person name="McCulloch K."/>
            <person name="Iverson T.M."/>
            <person name="Green R."/>
            <person name="Wilson D.N."/>
            <person name="Bachmann B.O."/>
        </authorList>
    </citation>
    <scope>NUCLEOTIDE SEQUENCE [LARGE SCALE GENOMIC DNA]</scope>
    <source>
        <strain evidence="2">aurantiaca</strain>
    </source>
</reference>
<dbReference type="EMBL" id="CP058322">
    <property type="protein sequence ID" value="QLD26098.1"/>
    <property type="molecule type" value="Genomic_DNA"/>
</dbReference>
<dbReference type="GeneID" id="301312826"/>
<dbReference type="PANTHER" id="PTHR14136:SF17">
    <property type="entry name" value="BTB_POZ DOMAIN-CONTAINING PROTEIN KCTD9"/>
    <property type="match status" value="1"/>
</dbReference>
<dbReference type="InterPro" id="IPR001646">
    <property type="entry name" value="5peptide_repeat"/>
</dbReference>
<dbReference type="Gene3D" id="2.160.20.80">
    <property type="entry name" value="E3 ubiquitin-protein ligase SopA"/>
    <property type="match status" value="1"/>
</dbReference>
<dbReference type="RefSeq" id="WP_178065397.1">
    <property type="nucleotide sequence ID" value="NZ_JBICTT010000010.1"/>
</dbReference>
<protein>
    <submittedName>
        <fullName evidence="1">Pentapeptide repeat-containing protein</fullName>
    </submittedName>
</protein>
<gene>
    <name evidence="1" type="ORF">HXZ27_19355</name>
</gene>
<organism evidence="1 2">
    <name type="scientific">Micromonospora carbonacea</name>
    <dbReference type="NCBI Taxonomy" id="47853"/>
    <lineage>
        <taxon>Bacteria</taxon>
        <taxon>Bacillati</taxon>
        <taxon>Actinomycetota</taxon>
        <taxon>Actinomycetes</taxon>
        <taxon>Micromonosporales</taxon>
        <taxon>Micromonosporaceae</taxon>
        <taxon>Micromonospora</taxon>
    </lineage>
</organism>
<dbReference type="Proteomes" id="UP000509335">
    <property type="component" value="Chromosome"/>
</dbReference>
<dbReference type="AlphaFoldDB" id="A0A7H8XNF2"/>
<sequence length="292" mass="30929">MSDTAPPGPGDELRADCARCVGLCCVAPAFAASSDFAVDKPAGRPCPNLGDDFRCGIHRDLRARGFAGCTVFDCFGAGQRVAQVTFGGRDWRTTPGEATRMFDVFAVLRPLHELLWYLTQAATLTGPGPLRVELDAALAQTRRLAAGTPDQVLAVDVDAHRGRVNPLLVRVSEQVRGERAGADRRGAVLVAADLRRADLVGANLRGAVLLGADLRGVDLTLADLTGVDLRGADLRGADLRGALFVHQSQVDAARGDHRSGLPAALTRPAHWSLPVVAARRRSAGPAGRGRRR</sequence>
<evidence type="ECO:0000313" key="1">
    <source>
        <dbReference type="EMBL" id="QLD26098.1"/>
    </source>
</evidence>
<accession>A0A7H8XNF2</accession>
<evidence type="ECO:0000313" key="2">
    <source>
        <dbReference type="Proteomes" id="UP000509335"/>
    </source>
</evidence>
<dbReference type="InterPro" id="IPR051082">
    <property type="entry name" value="Pentapeptide-BTB/POZ_domain"/>
</dbReference>
<dbReference type="PANTHER" id="PTHR14136">
    <property type="entry name" value="BTB_POZ DOMAIN-CONTAINING PROTEIN KCTD9"/>
    <property type="match status" value="1"/>
</dbReference>